<dbReference type="PANTHER" id="PTHR47120:SF1">
    <property type="entry name" value="THAP DOMAIN-CONTAINING PROTEIN 3"/>
    <property type="match status" value="1"/>
</dbReference>
<feature type="coiled-coil region" evidence="1">
    <location>
        <begin position="131"/>
        <end position="161"/>
    </location>
</feature>
<reference evidence="3 4" key="1">
    <citation type="submission" date="2021-05" db="EMBL/GenBank/DDBJ databases">
        <authorList>
            <person name="Zahm M."/>
            <person name="Klopp C."/>
            <person name="Cabau C."/>
            <person name="Kuhl H."/>
            <person name="Suciu R."/>
            <person name="Ciorpac M."/>
            <person name="Holostenco D."/>
            <person name="Gessner J."/>
            <person name="Wuertz S."/>
            <person name="Hohne C."/>
            <person name="Stock M."/>
            <person name="Gislard M."/>
            <person name="Lluch J."/>
            <person name="Milhes M."/>
            <person name="Lampietro C."/>
            <person name="Lopez Roques C."/>
            <person name="Donnadieu C."/>
            <person name="Du K."/>
            <person name="Schartl M."/>
            <person name="Guiguen Y."/>
        </authorList>
    </citation>
    <scope>NUCLEOTIDE SEQUENCE [LARGE SCALE GENOMIC DNA]</scope>
    <source>
        <strain evidence="3">Hh-F2</strain>
        <tissue evidence="3">Blood</tissue>
    </source>
</reference>
<feature type="non-terminal residue" evidence="3">
    <location>
        <position position="1"/>
    </location>
</feature>
<dbReference type="InterPro" id="IPR026520">
    <property type="entry name" value="THAP3"/>
</dbReference>
<feature type="region of interest" description="Disordered" evidence="2">
    <location>
        <begin position="1"/>
        <end position="101"/>
    </location>
</feature>
<feature type="compositionally biased region" description="Basic and acidic residues" evidence="2">
    <location>
        <begin position="54"/>
        <end position="84"/>
    </location>
</feature>
<evidence type="ECO:0000313" key="4">
    <source>
        <dbReference type="Proteomes" id="UP001369086"/>
    </source>
</evidence>
<feature type="compositionally biased region" description="Basic and acidic residues" evidence="2">
    <location>
        <begin position="33"/>
        <end position="45"/>
    </location>
</feature>
<proteinExistence type="predicted"/>
<sequence>ESFSSYGNRKNLTWNAVPTLFNATQGQPRGAHRTGETASKHKNDPDPSGTDPGVKQDRASLHTHRTTDQESSRYRSGVKQDRSQPPHTQRPPEPVSREHSYALSDLRVMKARFFGALESNAKLRKRLKVKVEIIRRTKLKLQAANRELERLRAANRSTAGADPV</sequence>
<dbReference type="PANTHER" id="PTHR47120">
    <property type="entry name" value="THAP DOMAIN-CONTAINING PROTEIN 3"/>
    <property type="match status" value="1"/>
</dbReference>
<dbReference type="EMBL" id="JAHFZB010000029">
    <property type="protein sequence ID" value="KAK6472247.1"/>
    <property type="molecule type" value="Genomic_DNA"/>
</dbReference>
<accession>A0ABR0YHZ7</accession>
<keyword evidence="1" id="KW-0175">Coiled coil</keyword>
<gene>
    <name evidence="3" type="ORF">HHUSO_G27938</name>
</gene>
<evidence type="ECO:0000313" key="3">
    <source>
        <dbReference type="EMBL" id="KAK6472247.1"/>
    </source>
</evidence>
<name>A0ABR0YHZ7_HUSHU</name>
<feature type="compositionally biased region" description="Polar residues" evidence="2">
    <location>
        <begin position="1"/>
        <end position="27"/>
    </location>
</feature>
<evidence type="ECO:0000256" key="2">
    <source>
        <dbReference type="SAM" id="MobiDB-lite"/>
    </source>
</evidence>
<evidence type="ECO:0000256" key="1">
    <source>
        <dbReference type="SAM" id="Coils"/>
    </source>
</evidence>
<dbReference type="Proteomes" id="UP001369086">
    <property type="component" value="Unassembled WGS sequence"/>
</dbReference>
<comment type="caution">
    <text evidence="3">The sequence shown here is derived from an EMBL/GenBank/DDBJ whole genome shotgun (WGS) entry which is preliminary data.</text>
</comment>
<protein>
    <submittedName>
        <fullName evidence="3">THAP domain-containing protein 3 isoform X2</fullName>
    </submittedName>
</protein>
<keyword evidence="4" id="KW-1185">Reference proteome</keyword>
<organism evidence="3 4">
    <name type="scientific">Huso huso</name>
    <name type="common">Beluga</name>
    <name type="synonym">Acipenser huso</name>
    <dbReference type="NCBI Taxonomy" id="61971"/>
    <lineage>
        <taxon>Eukaryota</taxon>
        <taxon>Metazoa</taxon>
        <taxon>Chordata</taxon>
        <taxon>Craniata</taxon>
        <taxon>Vertebrata</taxon>
        <taxon>Euteleostomi</taxon>
        <taxon>Actinopterygii</taxon>
        <taxon>Chondrostei</taxon>
        <taxon>Acipenseriformes</taxon>
        <taxon>Acipenseridae</taxon>
        <taxon>Huso</taxon>
    </lineage>
</organism>